<evidence type="ECO:0000256" key="12">
    <source>
        <dbReference type="RuleBase" id="RU004424"/>
    </source>
</evidence>
<dbReference type="EMBL" id="OY882860">
    <property type="protein sequence ID" value="CAK6443670.1"/>
    <property type="molecule type" value="Genomic_DNA"/>
</dbReference>
<dbReference type="PANTHER" id="PTHR11394">
    <property type="entry name" value="TASTE RECEPTOR TYPE 2"/>
    <property type="match status" value="1"/>
</dbReference>
<dbReference type="Pfam" id="PF05296">
    <property type="entry name" value="TAS2R"/>
    <property type="match status" value="1"/>
</dbReference>
<keyword evidence="3 12" id="KW-0919">Taste</keyword>
<evidence type="ECO:0000256" key="4">
    <source>
        <dbReference type="ARBA" id="ARBA00022606"/>
    </source>
</evidence>
<keyword evidence="8 12" id="KW-0472">Membrane</keyword>
<feature type="transmembrane region" description="Helical" evidence="13">
    <location>
        <begin position="47"/>
        <end position="67"/>
    </location>
</feature>
<evidence type="ECO:0000313" key="16">
    <source>
        <dbReference type="Proteomes" id="UP001314169"/>
    </source>
</evidence>
<feature type="signal peptide" evidence="14">
    <location>
        <begin position="1"/>
        <end position="19"/>
    </location>
</feature>
<evidence type="ECO:0000256" key="13">
    <source>
        <dbReference type="SAM" id="Phobius"/>
    </source>
</evidence>
<keyword evidence="16" id="KW-1185">Reference proteome</keyword>
<sequence>MSLLVSVLSILVIAEFVLGNVANGFIALVNCIDWIKRHKISCIDGILTALAVSRIGLLWVIIFHWYAMLFNPALYCLRVRTIVAIAWVVSNHFSLWLATSLSIFYLLKIANFSSLFFLHLKWRANRVVLMILWGTLVFLAFRLAVLSIDEEMQMNGYQGNITWMTNLRHIVYLSNLTVFTLVNFISFSMSLTAFLLLIFSLWKHLKRMQLSGKETQDLSTKVHVRAMQTVISFLLLFAIYFVTLIISVWSFYNPQDLPVFLCFQVWALAYVSGHSLILIWGNKKLSQDFVSALWQVRCWLEEWKLSTL</sequence>
<evidence type="ECO:0000256" key="1">
    <source>
        <dbReference type="ARBA" id="ARBA00004141"/>
    </source>
</evidence>
<feature type="transmembrane region" description="Helical" evidence="13">
    <location>
        <begin position="176"/>
        <end position="202"/>
    </location>
</feature>
<gene>
    <name evidence="15" type="ORF">MPIPNATIZW_LOCUS11976</name>
</gene>
<dbReference type="InterPro" id="IPR007960">
    <property type="entry name" value="TAS2R"/>
</dbReference>
<keyword evidence="9 12" id="KW-0675">Receptor</keyword>
<keyword evidence="7 12" id="KW-0297">G-protein coupled receptor</keyword>
<evidence type="ECO:0000256" key="3">
    <source>
        <dbReference type="ARBA" id="ARBA00022480"/>
    </source>
</evidence>
<protein>
    <recommendedName>
        <fullName evidence="12">Taste receptor type 2</fullName>
    </recommendedName>
</protein>
<dbReference type="SUPFAM" id="SSF81321">
    <property type="entry name" value="Family A G protein-coupled receptor-like"/>
    <property type="match status" value="1"/>
</dbReference>
<proteinExistence type="inferred from homology"/>
<keyword evidence="4 12" id="KW-0716">Sensory transduction</keyword>
<accession>A0ABN9ZZK5</accession>
<evidence type="ECO:0000256" key="10">
    <source>
        <dbReference type="ARBA" id="ARBA00023224"/>
    </source>
</evidence>
<feature type="transmembrane region" description="Helical" evidence="13">
    <location>
        <begin position="79"/>
        <end position="97"/>
    </location>
</feature>
<evidence type="ECO:0000256" key="6">
    <source>
        <dbReference type="ARBA" id="ARBA00022989"/>
    </source>
</evidence>
<dbReference type="PANTHER" id="PTHR11394:SF27">
    <property type="entry name" value="TASTE RECEPTOR TYPE 2 MEMBER 20"/>
    <property type="match status" value="1"/>
</dbReference>
<feature type="non-terminal residue" evidence="15">
    <location>
        <position position="308"/>
    </location>
</feature>
<evidence type="ECO:0000256" key="9">
    <source>
        <dbReference type="ARBA" id="ARBA00023170"/>
    </source>
</evidence>
<reference evidence="15" key="1">
    <citation type="submission" date="2023-12" db="EMBL/GenBank/DDBJ databases">
        <authorList>
            <person name="Brown T."/>
        </authorList>
    </citation>
    <scope>NUCLEOTIDE SEQUENCE</scope>
</reference>
<comment type="similarity">
    <text evidence="2 11">Belongs to the G-protein coupled receptor T2R family.</text>
</comment>
<dbReference type="Gene3D" id="1.20.1070.10">
    <property type="entry name" value="Rhodopsin 7-helix transmembrane proteins"/>
    <property type="match status" value="1"/>
</dbReference>
<comment type="subcellular location">
    <subcellularLocation>
        <location evidence="1 12">Membrane</location>
        <topology evidence="1 12">Multi-pass membrane protein</topology>
    </subcellularLocation>
</comment>
<keyword evidence="10 12" id="KW-0807">Transducer</keyword>
<evidence type="ECO:0000256" key="2">
    <source>
        <dbReference type="ARBA" id="ARBA00007376"/>
    </source>
</evidence>
<feature type="transmembrane region" description="Helical" evidence="13">
    <location>
        <begin position="258"/>
        <end position="280"/>
    </location>
</feature>
<feature type="non-terminal residue" evidence="15">
    <location>
        <position position="1"/>
    </location>
</feature>
<keyword evidence="5 12" id="KW-0812">Transmembrane</keyword>
<evidence type="ECO:0000256" key="7">
    <source>
        <dbReference type="ARBA" id="ARBA00023040"/>
    </source>
</evidence>
<evidence type="ECO:0000256" key="8">
    <source>
        <dbReference type="ARBA" id="ARBA00023136"/>
    </source>
</evidence>
<dbReference type="CDD" id="cd15027">
    <property type="entry name" value="7tm_TAS2R43-like"/>
    <property type="match status" value="1"/>
</dbReference>
<feature type="chain" id="PRO_5046102444" description="Taste receptor type 2" evidence="14">
    <location>
        <begin position="20"/>
        <end position="308"/>
    </location>
</feature>
<feature type="transmembrane region" description="Helical" evidence="13">
    <location>
        <begin position="230"/>
        <end position="252"/>
    </location>
</feature>
<feature type="transmembrane region" description="Helical" evidence="13">
    <location>
        <begin position="127"/>
        <end position="148"/>
    </location>
</feature>
<keyword evidence="6 13" id="KW-1133">Transmembrane helix</keyword>
<name>A0ABN9ZZK5_PIPNA</name>
<dbReference type="Proteomes" id="UP001314169">
    <property type="component" value="Chromosome 3"/>
</dbReference>
<organism evidence="15 16">
    <name type="scientific">Pipistrellus nathusii</name>
    <name type="common">Nathusius' pipistrelle</name>
    <dbReference type="NCBI Taxonomy" id="59473"/>
    <lineage>
        <taxon>Eukaryota</taxon>
        <taxon>Metazoa</taxon>
        <taxon>Chordata</taxon>
        <taxon>Craniata</taxon>
        <taxon>Vertebrata</taxon>
        <taxon>Euteleostomi</taxon>
        <taxon>Mammalia</taxon>
        <taxon>Eutheria</taxon>
        <taxon>Laurasiatheria</taxon>
        <taxon>Chiroptera</taxon>
        <taxon>Yangochiroptera</taxon>
        <taxon>Vespertilionidae</taxon>
        <taxon>Pipistrellus</taxon>
    </lineage>
</organism>
<evidence type="ECO:0000256" key="11">
    <source>
        <dbReference type="RuleBase" id="RU004423"/>
    </source>
</evidence>
<evidence type="ECO:0000256" key="5">
    <source>
        <dbReference type="ARBA" id="ARBA00022692"/>
    </source>
</evidence>
<evidence type="ECO:0000313" key="15">
    <source>
        <dbReference type="EMBL" id="CAK6443670.1"/>
    </source>
</evidence>
<evidence type="ECO:0000256" key="14">
    <source>
        <dbReference type="SAM" id="SignalP"/>
    </source>
</evidence>
<keyword evidence="14" id="KW-0732">Signal</keyword>